<sequence length="120" mass="13947">MVSISRIKELRNLLNLTQESFSKKINISQSNLSNIENGTIMLTDRVKNTILKEFNVNPNWFETGQGNVFNDITEELINKLSIENSLDDIDKNIIYNFINLNDNKRKQVLGYMHRLLEKSS</sequence>
<dbReference type="AlphaFoldDB" id="A0A9W5YFJ4"/>
<evidence type="ECO:0000313" key="2">
    <source>
        <dbReference type="EMBL" id="GKX31388.1"/>
    </source>
</evidence>
<proteinExistence type="predicted"/>
<dbReference type="SUPFAM" id="SSF47413">
    <property type="entry name" value="lambda repressor-like DNA-binding domains"/>
    <property type="match status" value="1"/>
</dbReference>
<protein>
    <recommendedName>
        <fullName evidence="1">HTH cro/C1-type domain-containing protein</fullName>
    </recommendedName>
</protein>
<keyword evidence="3" id="KW-1185">Reference proteome</keyword>
<accession>A0A9W5YFJ4</accession>
<dbReference type="Proteomes" id="UP001144256">
    <property type="component" value="Unassembled WGS sequence"/>
</dbReference>
<dbReference type="InterPro" id="IPR001387">
    <property type="entry name" value="Cro/C1-type_HTH"/>
</dbReference>
<organism evidence="2 3">
    <name type="scientific">Vallitalea longa</name>
    <dbReference type="NCBI Taxonomy" id="2936439"/>
    <lineage>
        <taxon>Bacteria</taxon>
        <taxon>Bacillati</taxon>
        <taxon>Bacillota</taxon>
        <taxon>Clostridia</taxon>
        <taxon>Lachnospirales</taxon>
        <taxon>Vallitaleaceae</taxon>
        <taxon>Vallitalea</taxon>
    </lineage>
</organism>
<name>A0A9W5YFJ4_9FIRM</name>
<evidence type="ECO:0000259" key="1">
    <source>
        <dbReference type="PROSITE" id="PS50943"/>
    </source>
</evidence>
<gene>
    <name evidence="2" type="ORF">SH1V18_38680</name>
</gene>
<dbReference type="EMBL" id="BRLB01000016">
    <property type="protein sequence ID" value="GKX31388.1"/>
    <property type="molecule type" value="Genomic_DNA"/>
</dbReference>
<dbReference type="InterPro" id="IPR010982">
    <property type="entry name" value="Lambda_DNA-bd_dom_sf"/>
</dbReference>
<evidence type="ECO:0000313" key="3">
    <source>
        <dbReference type="Proteomes" id="UP001144256"/>
    </source>
</evidence>
<comment type="caution">
    <text evidence="2">The sequence shown here is derived from an EMBL/GenBank/DDBJ whole genome shotgun (WGS) entry which is preliminary data.</text>
</comment>
<dbReference type="RefSeq" id="WP_281818398.1">
    <property type="nucleotide sequence ID" value="NZ_BRLB01000016.1"/>
</dbReference>
<feature type="domain" description="HTH cro/C1-type" evidence="1">
    <location>
        <begin position="7"/>
        <end position="61"/>
    </location>
</feature>
<dbReference type="GO" id="GO:0003677">
    <property type="term" value="F:DNA binding"/>
    <property type="evidence" value="ECO:0007669"/>
    <property type="project" value="InterPro"/>
</dbReference>
<dbReference type="Gene3D" id="1.10.260.40">
    <property type="entry name" value="lambda repressor-like DNA-binding domains"/>
    <property type="match status" value="1"/>
</dbReference>
<dbReference type="SMART" id="SM00530">
    <property type="entry name" value="HTH_XRE"/>
    <property type="match status" value="1"/>
</dbReference>
<dbReference type="PROSITE" id="PS50943">
    <property type="entry name" value="HTH_CROC1"/>
    <property type="match status" value="1"/>
</dbReference>
<reference evidence="2" key="1">
    <citation type="submission" date="2022-06" db="EMBL/GenBank/DDBJ databases">
        <title>Vallitalea longa sp. nov., an anaerobic bacterium isolated from marine sediment.</title>
        <authorList>
            <person name="Hirano S."/>
            <person name="Terahara T."/>
            <person name="Mori K."/>
            <person name="Hamada M."/>
            <person name="Matsumoto R."/>
            <person name="Kobayashi T."/>
        </authorList>
    </citation>
    <scope>NUCLEOTIDE SEQUENCE</scope>
    <source>
        <strain evidence="2">SH18-1</strain>
    </source>
</reference>
<dbReference type="Pfam" id="PF12844">
    <property type="entry name" value="HTH_19"/>
    <property type="match status" value="1"/>
</dbReference>
<dbReference type="CDD" id="cd00093">
    <property type="entry name" value="HTH_XRE"/>
    <property type="match status" value="1"/>
</dbReference>